<organism evidence="3 4">
    <name type="scientific">Chitinophaga dinghuensis</name>
    <dbReference type="NCBI Taxonomy" id="1539050"/>
    <lineage>
        <taxon>Bacteria</taxon>
        <taxon>Pseudomonadati</taxon>
        <taxon>Bacteroidota</taxon>
        <taxon>Chitinophagia</taxon>
        <taxon>Chitinophagales</taxon>
        <taxon>Chitinophagaceae</taxon>
        <taxon>Chitinophaga</taxon>
    </lineage>
</organism>
<evidence type="ECO:0000313" key="4">
    <source>
        <dbReference type="Proteomes" id="UP000249819"/>
    </source>
</evidence>
<dbReference type="Pfam" id="PF13561">
    <property type="entry name" value="adh_short_C2"/>
    <property type="match status" value="1"/>
</dbReference>
<evidence type="ECO:0000256" key="2">
    <source>
        <dbReference type="ARBA" id="ARBA00023002"/>
    </source>
</evidence>
<dbReference type="SUPFAM" id="SSF51735">
    <property type="entry name" value="NAD(P)-binding Rossmann-fold domains"/>
    <property type="match status" value="1"/>
</dbReference>
<dbReference type="PRINTS" id="PR00080">
    <property type="entry name" value="SDRFAMILY"/>
</dbReference>
<dbReference type="Gene3D" id="3.40.50.720">
    <property type="entry name" value="NAD(P)-binding Rossmann-like Domain"/>
    <property type="match status" value="1"/>
</dbReference>
<evidence type="ECO:0000256" key="1">
    <source>
        <dbReference type="ARBA" id="ARBA00006484"/>
    </source>
</evidence>
<dbReference type="InterPro" id="IPR002347">
    <property type="entry name" value="SDR_fam"/>
</dbReference>
<dbReference type="EMBL" id="QLMA01000002">
    <property type="protein sequence ID" value="RAJ85808.1"/>
    <property type="molecule type" value="Genomic_DNA"/>
</dbReference>
<evidence type="ECO:0000313" key="3">
    <source>
        <dbReference type="EMBL" id="RAJ85808.1"/>
    </source>
</evidence>
<dbReference type="AlphaFoldDB" id="A0A327W8L0"/>
<gene>
    <name evidence="3" type="ORF">CLV59_102513</name>
</gene>
<dbReference type="GO" id="GO:0016616">
    <property type="term" value="F:oxidoreductase activity, acting on the CH-OH group of donors, NAD or NADP as acceptor"/>
    <property type="evidence" value="ECO:0007669"/>
    <property type="project" value="TreeGrafter"/>
</dbReference>
<reference evidence="3 4" key="1">
    <citation type="submission" date="2018-06" db="EMBL/GenBank/DDBJ databases">
        <title>Genomic Encyclopedia of Archaeal and Bacterial Type Strains, Phase II (KMG-II): from individual species to whole genera.</title>
        <authorList>
            <person name="Goeker M."/>
        </authorList>
    </citation>
    <scope>NUCLEOTIDE SEQUENCE [LARGE SCALE GENOMIC DNA]</scope>
    <source>
        <strain evidence="3 4">DSM 29821</strain>
    </source>
</reference>
<dbReference type="Proteomes" id="UP000249819">
    <property type="component" value="Unassembled WGS sequence"/>
</dbReference>
<accession>A0A327W8L0</accession>
<sequence>MSSLLNKVIAVTGGKGLLGSAFVSEIKKRGGTVITLDIAEETNLDAGFINCDITAETSIKAAVALMVEKYGRIDGWVNNAYPRTSDWGELPFEDESMDSLAANVDMHLIGYTKCCQVALNQMKKQGSGSLINMASIYGITGPDFTVYEGTTMLNEAGYAAIKGGLITLTRYLAAFYGPFNVRVNCVSPGGIFDNQNPIFVNNYEKKVPLRRMGLPEDIAPSICYLLSDDAKYVTGHNLVVDGGWTII</sequence>
<dbReference type="PANTHER" id="PTHR42760:SF133">
    <property type="entry name" value="3-OXOACYL-[ACYL-CARRIER-PROTEIN] REDUCTASE"/>
    <property type="match status" value="1"/>
</dbReference>
<comment type="caution">
    <text evidence="3">The sequence shown here is derived from an EMBL/GenBank/DDBJ whole genome shotgun (WGS) entry which is preliminary data.</text>
</comment>
<protein>
    <submittedName>
        <fullName evidence="3">NAD(P)-dependent dehydrogenase (Short-subunit alcohol dehydrogenase family)</fullName>
    </submittedName>
</protein>
<comment type="similarity">
    <text evidence="1">Belongs to the short-chain dehydrogenases/reductases (SDR) family.</text>
</comment>
<keyword evidence="2" id="KW-0560">Oxidoreductase</keyword>
<name>A0A327W8L0_9BACT</name>
<dbReference type="PANTHER" id="PTHR42760">
    <property type="entry name" value="SHORT-CHAIN DEHYDROGENASES/REDUCTASES FAMILY MEMBER"/>
    <property type="match status" value="1"/>
</dbReference>
<dbReference type="InterPro" id="IPR036291">
    <property type="entry name" value="NAD(P)-bd_dom_sf"/>
</dbReference>
<dbReference type="OrthoDB" id="9788235at2"/>
<proteinExistence type="inferred from homology"/>
<keyword evidence="4" id="KW-1185">Reference proteome</keyword>
<dbReference type="PRINTS" id="PR00081">
    <property type="entry name" value="GDHRDH"/>
</dbReference>
<dbReference type="RefSeq" id="WP_111591441.1">
    <property type="nucleotide sequence ID" value="NZ_QLMA01000002.1"/>
</dbReference>